<dbReference type="EMBL" id="LT907975">
    <property type="protein sequence ID" value="SOB59295.1"/>
    <property type="molecule type" value="Genomic_DNA"/>
</dbReference>
<evidence type="ECO:0000256" key="2">
    <source>
        <dbReference type="ARBA" id="ARBA00009604"/>
    </source>
</evidence>
<name>A0A2C8F950_9BACT</name>
<gene>
    <name evidence="12 18" type="primary">eno</name>
    <name evidence="18" type="ORF">DPRO_2388</name>
</gene>
<dbReference type="InterPro" id="IPR036849">
    <property type="entry name" value="Enolase-like_C_sf"/>
</dbReference>
<evidence type="ECO:0000256" key="1">
    <source>
        <dbReference type="ARBA" id="ARBA00005031"/>
    </source>
</evidence>
<keyword evidence="10 12" id="KW-0456">Lyase</keyword>
<dbReference type="OrthoDB" id="9804716at2"/>
<dbReference type="Pfam" id="PF00113">
    <property type="entry name" value="Enolase_C"/>
    <property type="match status" value="1"/>
</dbReference>
<evidence type="ECO:0000256" key="12">
    <source>
        <dbReference type="HAMAP-Rule" id="MF_00318"/>
    </source>
</evidence>
<evidence type="ECO:0000256" key="9">
    <source>
        <dbReference type="ARBA" id="ARBA00023152"/>
    </source>
</evidence>
<comment type="cofactor">
    <cofactor evidence="15">
        <name>Mg(2+)</name>
        <dbReference type="ChEBI" id="CHEBI:18420"/>
    </cofactor>
    <text evidence="15">Mg(2+) is required for catalysis and for stabilizing the dimer.</text>
</comment>
<comment type="pathway">
    <text evidence="1 12">Carbohydrate degradation; glycolysis; pyruvate from D-glyceraldehyde 3-phosphate: step 4/5.</text>
</comment>
<evidence type="ECO:0000259" key="16">
    <source>
        <dbReference type="SMART" id="SM01192"/>
    </source>
</evidence>
<reference evidence="19" key="1">
    <citation type="submission" date="2017-09" db="EMBL/GenBank/DDBJ databases">
        <authorList>
            <person name="Regsiter A."/>
            <person name="William W."/>
        </authorList>
    </citation>
    <scope>NUCLEOTIDE SEQUENCE [LARGE SCALE GENOMIC DNA]</scope>
    <source>
        <strain evidence="19">500-1</strain>
    </source>
</reference>
<dbReference type="HAMAP" id="MF_00318">
    <property type="entry name" value="Enolase"/>
    <property type="match status" value="1"/>
</dbReference>
<feature type="binding site" evidence="12">
    <location>
        <position position="366"/>
    </location>
    <ligand>
        <name>(2R)-2-phosphoglycerate</name>
        <dbReference type="ChEBI" id="CHEBI:58289"/>
    </ligand>
</feature>
<dbReference type="SMART" id="SM01193">
    <property type="entry name" value="Enolase_N"/>
    <property type="match status" value="1"/>
</dbReference>
<proteinExistence type="inferred from homology"/>
<evidence type="ECO:0000313" key="18">
    <source>
        <dbReference type="EMBL" id="SOB59295.1"/>
    </source>
</evidence>
<feature type="binding site" evidence="14">
    <location>
        <position position="311"/>
    </location>
    <ligand>
        <name>substrate</name>
    </ligand>
</feature>
<evidence type="ECO:0000256" key="11">
    <source>
        <dbReference type="ARBA" id="ARBA00045763"/>
    </source>
</evidence>
<evidence type="ECO:0000256" key="10">
    <source>
        <dbReference type="ARBA" id="ARBA00023239"/>
    </source>
</evidence>
<evidence type="ECO:0000256" key="8">
    <source>
        <dbReference type="ARBA" id="ARBA00022842"/>
    </source>
</evidence>
<comment type="catalytic activity">
    <reaction evidence="12">
        <text>(2R)-2-phosphoglycerate = phosphoenolpyruvate + H2O</text>
        <dbReference type="Rhea" id="RHEA:10164"/>
        <dbReference type="ChEBI" id="CHEBI:15377"/>
        <dbReference type="ChEBI" id="CHEBI:58289"/>
        <dbReference type="ChEBI" id="CHEBI:58702"/>
        <dbReference type="EC" id="4.2.1.11"/>
    </reaction>
</comment>
<accession>A0A2C8F950</accession>
<keyword evidence="9 12" id="KW-0324">Glycolysis</keyword>
<evidence type="ECO:0000259" key="17">
    <source>
        <dbReference type="SMART" id="SM01193"/>
    </source>
</evidence>
<keyword evidence="6 12" id="KW-0964">Secreted</keyword>
<dbReference type="PROSITE" id="PS00164">
    <property type="entry name" value="ENOLASE"/>
    <property type="match status" value="1"/>
</dbReference>
<comment type="subcellular location">
    <subcellularLocation>
        <location evidence="12">Cytoplasm</location>
    </subcellularLocation>
    <subcellularLocation>
        <location evidence="12">Secreted</location>
    </subcellularLocation>
    <subcellularLocation>
        <location evidence="12">Cell surface</location>
    </subcellularLocation>
    <text evidence="12">Fractions of enolase are present in both the cytoplasm and on the cell surface.</text>
</comment>
<keyword evidence="5 12" id="KW-0963">Cytoplasm</keyword>
<dbReference type="SFLD" id="SFLDG00178">
    <property type="entry name" value="enolase"/>
    <property type="match status" value="1"/>
</dbReference>
<dbReference type="SMART" id="SM01192">
    <property type="entry name" value="Enolase_C"/>
    <property type="match status" value="1"/>
</dbReference>
<feature type="binding site" evidence="12">
    <location>
        <position position="162"/>
    </location>
    <ligand>
        <name>(2R)-2-phosphoglycerate</name>
        <dbReference type="ChEBI" id="CHEBI:58289"/>
    </ligand>
</feature>
<dbReference type="SUPFAM" id="SSF54826">
    <property type="entry name" value="Enolase N-terminal domain-like"/>
    <property type="match status" value="1"/>
</dbReference>
<dbReference type="GO" id="GO:0005576">
    <property type="term" value="C:extracellular region"/>
    <property type="evidence" value="ECO:0007669"/>
    <property type="project" value="UniProtKB-SubCell"/>
</dbReference>
<evidence type="ECO:0000313" key="19">
    <source>
        <dbReference type="Proteomes" id="UP000219215"/>
    </source>
</evidence>
<dbReference type="RefSeq" id="WP_097012185.1">
    <property type="nucleotide sequence ID" value="NZ_LT907975.1"/>
</dbReference>
<feature type="binding site" evidence="12">
    <location>
        <position position="387"/>
    </location>
    <ligand>
        <name>(2R)-2-phosphoglycerate</name>
        <dbReference type="ChEBI" id="CHEBI:58289"/>
    </ligand>
</feature>
<dbReference type="FunFam" id="3.30.390.10:FF:000001">
    <property type="entry name" value="Enolase"/>
    <property type="match status" value="1"/>
</dbReference>
<dbReference type="PRINTS" id="PR00148">
    <property type="entry name" value="ENOLASE"/>
</dbReference>
<feature type="domain" description="Enolase C-terminal TIM barrel" evidence="16">
    <location>
        <begin position="138"/>
        <end position="424"/>
    </location>
</feature>
<feature type="active site" description="Proton acceptor" evidence="12 13">
    <location>
        <position position="336"/>
    </location>
</feature>
<dbReference type="SUPFAM" id="SSF51604">
    <property type="entry name" value="Enolase C-terminal domain-like"/>
    <property type="match status" value="1"/>
</dbReference>
<evidence type="ECO:0000256" key="13">
    <source>
        <dbReference type="PIRSR" id="PIRSR001400-1"/>
    </source>
</evidence>
<feature type="binding site" evidence="12">
    <location>
        <position position="336"/>
    </location>
    <ligand>
        <name>(2R)-2-phosphoglycerate</name>
        <dbReference type="ChEBI" id="CHEBI:58289"/>
    </ligand>
</feature>
<dbReference type="SFLD" id="SFLDS00001">
    <property type="entry name" value="Enolase"/>
    <property type="match status" value="1"/>
</dbReference>
<dbReference type="NCBIfam" id="TIGR01060">
    <property type="entry name" value="eno"/>
    <property type="match status" value="1"/>
</dbReference>
<protein>
    <recommendedName>
        <fullName evidence="4 12">Enolase</fullName>
        <ecNumber evidence="3 12">4.2.1.11</ecNumber>
    </recommendedName>
    <alternativeName>
        <fullName evidence="12">2-phospho-D-glycerate hydro-lyase</fullName>
    </alternativeName>
    <alternativeName>
        <fullName evidence="12">2-phosphoglycerate dehydratase</fullName>
    </alternativeName>
</protein>
<dbReference type="PANTHER" id="PTHR11902">
    <property type="entry name" value="ENOLASE"/>
    <property type="match status" value="1"/>
</dbReference>
<dbReference type="EC" id="4.2.1.11" evidence="3 12"/>
<feature type="binding site" evidence="14">
    <location>
        <begin position="363"/>
        <end position="366"/>
    </location>
    <ligand>
        <name>substrate</name>
    </ligand>
</feature>
<dbReference type="FunFam" id="3.20.20.120:FF:000001">
    <property type="entry name" value="Enolase"/>
    <property type="match status" value="1"/>
</dbReference>
<dbReference type="GO" id="GO:0000287">
    <property type="term" value="F:magnesium ion binding"/>
    <property type="evidence" value="ECO:0007669"/>
    <property type="project" value="UniProtKB-UniRule"/>
</dbReference>
<evidence type="ECO:0000256" key="15">
    <source>
        <dbReference type="PIRSR" id="PIRSR001400-3"/>
    </source>
</evidence>
<evidence type="ECO:0000256" key="5">
    <source>
        <dbReference type="ARBA" id="ARBA00022490"/>
    </source>
</evidence>
<keyword evidence="7 12" id="KW-0479">Metal-binding</keyword>
<dbReference type="PANTHER" id="PTHR11902:SF1">
    <property type="entry name" value="ENOLASE"/>
    <property type="match status" value="1"/>
</dbReference>
<dbReference type="InterPro" id="IPR020811">
    <property type="entry name" value="Enolase_N"/>
</dbReference>
<keyword evidence="8 12" id="KW-0460">Magnesium</keyword>
<sequence length="429" mass="45964">MSTISGVWAREILDSRGNPTVEVEVILESGVVGRAAVPSGASTGSREALELRDKEERYGGKGVMTAVENVRGEIAGAVIGMDCLRQVTLDNLLIDLDGTENKERLGANALLGVSMAAARAGAQVLGLPLYQYLGGTNAKLLPVPLMNIINGGEHAPNNLDIQEFMIMPVGAETFAEALRMGAEVFHKLKSILAKDGHVTSVGDEGGFAPNLKSHAEAFEYITRAVEGAGYEPGKEICYAIDAAASEFYKNGKYVLAGEDKTLTSAELVDFYDDLASQFPLVSIEDGLAESDWDGFALQTEKMGDRIQLVGDDLFVTNPDILADGIDQGVCNSILIKLNQIGTVTETLDTIELAKTAGYTNVVSHRSGETGDHFIADLSVAVNAGQIKTGSLCRSDRLEKYNQLLRIEEELDDDGIYYGPILGGSFFEEE</sequence>
<dbReference type="KEGG" id="pprf:DPRO_2388"/>
<dbReference type="Gene3D" id="3.30.390.10">
    <property type="entry name" value="Enolase-like, N-terminal domain"/>
    <property type="match status" value="1"/>
</dbReference>
<evidence type="ECO:0000256" key="6">
    <source>
        <dbReference type="ARBA" id="ARBA00022525"/>
    </source>
</evidence>
<dbReference type="InterPro" id="IPR029017">
    <property type="entry name" value="Enolase-like_N"/>
</dbReference>
<comment type="function">
    <text evidence="11 12">Catalyzes the reversible conversion of 2-phosphoglycerate (2-PG) into phosphoenolpyruvate (PEP). It is essential for the degradation of carbohydrates via glycolysis.</text>
</comment>
<keyword evidence="19" id="KW-1185">Reference proteome</keyword>
<feature type="binding site" evidence="12">
    <location>
        <position position="365"/>
    </location>
    <ligand>
        <name>(2R)-2-phosphoglycerate</name>
        <dbReference type="ChEBI" id="CHEBI:58289"/>
    </ligand>
</feature>
<comment type="cofactor">
    <cofactor evidence="12">
        <name>Mg(2+)</name>
        <dbReference type="ChEBI" id="CHEBI:18420"/>
    </cofactor>
    <text evidence="12">Binds a second Mg(2+) ion via substrate during catalysis.</text>
</comment>
<dbReference type="GO" id="GO:0006096">
    <property type="term" value="P:glycolytic process"/>
    <property type="evidence" value="ECO:0007669"/>
    <property type="project" value="UniProtKB-UniRule"/>
</dbReference>
<dbReference type="GO" id="GO:0004634">
    <property type="term" value="F:phosphopyruvate hydratase activity"/>
    <property type="evidence" value="ECO:0007669"/>
    <property type="project" value="UniProtKB-UniRule"/>
</dbReference>
<feature type="binding site" evidence="12 15">
    <location>
        <position position="284"/>
    </location>
    <ligand>
        <name>Mg(2+)</name>
        <dbReference type="ChEBI" id="CHEBI:18420"/>
    </ligand>
</feature>
<feature type="binding site" evidence="14">
    <location>
        <position position="387"/>
    </location>
    <ligand>
        <name>substrate</name>
    </ligand>
</feature>
<evidence type="ECO:0000256" key="3">
    <source>
        <dbReference type="ARBA" id="ARBA00012058"/>
    </source>
</evidence>
<feature type="binding site" evidence="12 15">
    <location>
        <position position="241"/>
    </location>
    <ligand>
        <name>Mg(2+)</name>
        <dbReference type="ChEBI" id="CHEBI:18420"/>
    </ligand>
</feature>
<evidence type="ECO:0000256" key="14">
    <source>
        <dbReference type="PIRSR" id="PIRSR001400-2"/>
    </source>
</evidence>
<dbReference type="Pfam" id="PF03952">
    <property type="entry name" value="Enolase_N"/>
    <property type="match status" value="1"/>
</dbReference>
<evidence type="ECO:0000256" key="4">
    <source>
        <dbReference type="ARBA" id="ARBA00017068"/>
    </source>
</evidence>
<dbReference type="PIRSF" id="PIRSF001400">
    <property type="entry name" value="Enolase"/>
    <property type="match status" value="1"/>
</dbReference>
<evidence type="ECO:0000256" key="7">
    <source>
        <dbReference type="ARBA" id="ARBA00022723"/>
    </source>
</evidence>
<dbReference type="AlphaFoldDB" id="A0A2C8F950"/>
<feature type="binding site" evidence="14">
    <location>
        <position position="163"/>
    </location>
    <ligand>
        <name>substrate</name>
    </ligand>
</feature>
<dbReference type="GO" id="GO:0000015">
    <property type="term" value="C:phosphopyruvate hydratase complex"/>
    <property type="evidence" value="ECO:0007669"/>
    <property type="project" value="InterPro"/>
</dbReference>
<dbReference type="UniPathway" id="UPA00109">
    <property type="reaction ID" value="UER00187"/>
</dbReference>
<feature type="binding site" evidence="14">
    <location>
        <position position="284"/>
    </location>
    <ligand>
        <name>substrate</name>
    </ligand>
</feature>
<feature type="domain" description="Enolase N-terminal" evidence="17">
    <location>
        <begin position="4"/>
        <end position="133"/>
    </location>
</feature>
<dbReference type="InterPro" id="IPR020810">
    <property type="entry name" value="Enolase_C"/>
</dbReference>
<dbReference type="CDD" id="cd03313">
    <property type="entry name" value="enolase"/>
    <property type="match status" value="1"/>
</dbReference>
<dbReference type="Gene3D" id="3.20.20.120">
    <property type="entry name" value="Enolase-like C-terminal domain"/>
    <property type="match status" value="1"/>
</dbReference>
<feature type="binding site" evidence="12 15">
    <location>
        <position position="311"/>
    </location>
    <ligand>
        <name>Mg(2+)</name>
        <dbReference type="ChEBI" id="CHEBI:18420"/>
    </ligand>
</feature>
<comment type="similarity">
    <text evidence="2 12">Belongs to the enolase family.</text>
</comment>
<dbReference type="InterPro" id="IPR000941">
    <property type="entry name" value="Enolase"/>
</dbReference>
<dbReference type="InterPro" id="IPR020809">
    <property type="entry name" value="Enolase_CS"/>
</dbReference>
<feature type="active site" description="Proton donor" evidence="12 13">
    <location>
        <position position="204"/>
    </location>
</feature>
<dbReference type="SFLD" id="SFLDF00002">
    <property type="entry name" value="enolase"/>
    <property type="match status" value="1"/>
</dbReference>
<feature type="binding site" evidence="14">
    <location>
        <position position="154"/>
    </location>
    <ligand>
        <name>substrate</name>
    </ligand>
</feature>
<dbReference type="Proteomes" id="UP000219215">
    <property type="component" value="Chromosome DPRO"/>
</dbReference>
<dbReference type="GO" id="GO:0009986">
    <property type="term" value="C:cell surface"/>
    <property type="evidence" value="ECO:0007669"/>
    <property type="project" value="UniProtKB-SubCell"/>
</dbReference>
<organism evidence="18 19">
    <name type="scientific">Pseudodesulfovibrio profundus</name>
    <dbReference type="NCBI Taxonomy" id="57320"/>
    <lineage>
        <taxon>Bacteria</taxon>
        <taxon>Pseudomonadati</taxon>
        <taxon>Thermodesulfobacteriota</taxon>
        <taxon>Desulfovibrionia</taxon>
        <taxon>Desulfovibrionales</taxon>
        <taxon>Desulfovibrionaceae</taxon>
    </lineage>
</organism>